<dbReference type="Pfam" id="PF04715">
    <property type="entry name" value="Anth_synt_I_N"/>
    <property type="match status" value="1"/>
</dbReference>
<organism evidence="5 6">
    <name type="scientific">Ancylobacter aquaticus</name>
    <dbReference type="NCBI Taxonomy" id="100"/>
    <lineage>
        <taxon>Bacteria</taxon>
        <taxon>Pseudomonadati</taxon>
        <taxon>Pseudomonadota</taxon>
        <taxon>Alphaproteobacteria</taxon>
        <taxon>Hyphomicrobiales</taxon>
        <taxon>Xanthobacteraceae</taxon>
        <taxon>Ancylobacter</taxon>
    </lineage>
</organism>
<evidence type="ECO:0000259" key="3">
    <source>
        <dbReference type="Pfam" id="PF00425"/>
    </source>
</evidence>
<dbReference type="GO" id="GO:0009396">
    <property type="term" value="P:folic acid-containing compound biosynthetic process"/>
    <property type="evidence" value="ECO:0007669"/>
    <property type="project" value="InterPro"/>
</dbReference>
<protein>
    <recommendedName>
        <fullName evidence="1">aminodeoxychorismate synthase</fullName>
        <ecNumber evidence="1">2.6.1.85</ecNumber>
    </recommendedName>
</protein>
<dbReference type="InterPro" id="IPR005801">
    <property type="entry name" value="ADC_synthase"/>
</dbReference>
<dbReference type="InterPro" id="IPR005802">
    <property type="entry name" value="ADC_synth_comp_1"/>
</dbReference>
<proteinExistence type="predicted"/>
<gene>
    <name evidence="5" type="ORF">EV667_2762</name>
</gene>
<dbReference type="PANTHER" id="PTHR11236:SF50">
    <property type="entry name" value="AMINODEOXYCHORISMATE SYNTHASE COMPONENT 1"/>
    <property type="match status" value="1"/>
</dbReference>
<evidence type="ECO:0000256" key="1">
    <source>
        <dbReference type="ARBA" id="ARBA00013139"/>
    </source>
</evidence>
<evidence type="ECO:0000313" key="5">
    <source>
        <dbReference type="EMBL" id="TCK28749.1"/>
    </source>
</evidence>
<dbReference type="GO" id="GO:0046820">
    <property type="term" value="F:4-amino-4-deoxychorismate synthase activity"/>
    <property type="evidence" value="ECO:0007669"/>
    <property type="project" value="UniProtKB-EC"/>
</dbReference>
<dbReference type="AlphaFoldDB" id="A0A4R1I7L6"/>
<dbReference type="InterPro" id="IPR019999">
    <property type="entry name" value="Anth_synth_I-like"/>
</dbReference>
<dbReference type="SUPFAM" id="SSF56322">
    <property type="entry name" value="ADC synthase"/>
    <property type="match status" value="1"/>
</dbReference>
<dbReference type="Gene3D" id="3.60.120.10">
    <property type="entry name" value="Anthranilate synthase"/>
    <property type="match status" value="1"/>
</dbReference>
<dbReference type="GO" id="GO:0000162">
    <property type="term" value="P:L-tryptophan biosynthetic process"/>
    <property type="evidence" value="ECO:0007669"/>
    <property type="project" value="TreeGrafter"/>
</dbReference>
<dbReference type="EC" id="2.6.1.85" evidence="1"/>
<keyword evidence="2" id="KW-0808">Transferase</keyword>
<dbReference type="NCBIfam" id="TIGR00553">
    <property type="entry name" value="pabB"/>
    <property type="match status" value="1"/>
</dbReference>
<comment type="caution">
    <text evidence="5">The sequence shown here is derived from an EMBL/GenBank/DDBJ whole genome shotgun (WGS) entry which is preliminary data.</text>
</comment>
<sequence length="497" mass="54165">MRNAGVGDTARVAALGSRAATFHIPCMIQQPPPLVVEIAWQEPWQAARRLGRGEGAAVPGLTFLDSAMRHPVLGRWSYLMAEPFGRFRVEAGVPRWNGEREAGAPLEALRTRLKTYAQPRLPGEAAFQAGAAGYIAYEAGRLFDRFPTAQPEPGEGPEVDLGFYDLVVAFDVVAERAFLISTGWPESDPALRARRARERLEQASARLALPEAPLGAPVLAREWRSNFDAESYRRAVARVIDYIRAGDIFQANFTQRFAAEVGEVDPLAFYDQLRRANPATFAALIVNEDRIIASSSPERFVKLDGAEVETRPIKGTVPRSVEPTLDAFRGRALTTSEKDRAENVMIVDLLRNDLSRVCRPGSVKVPRLCGLETYANVHHLVSVVTGTLQEGRDGLDLMAASFPGGSITGAPKIRAMEIIRELEGRPRGVYCGSIGYIGFDGTMDFNIAIRTVTVEGGRASFGVGGGITTLSDPAAEHAESLTKAERLFRAFMPEALS</sequence>
<accession>A0A4R1I7L6</accession>
<dbReference type="PANTHER" id="PTHR11236">
    <property type="entry name" value="AMINOBENZOATE/ANTHRANILATE SYNTHASE"/>
    <property type="match status" value="1"/>
</dbReference>
<dbReference type="EMBL" id="SMFY01000002">
    <property type="protein sequence ID" value="TCK28749.1"/>
    <property type="molecule type" value="Genomic_DNA"/>
</dbReference>
<feature type="domain" description="Chorismate-utilising enzyme C-terminal" evidence="3">
    <location>
        <begin position="229"/>
        <end position="483"/>
    </location>
</feature>
<feature type="domain" description="Anthranilate synthase component I N-terminal" evidence="4">
    <location>
        <begin position="43"/>
        <end position="178"/>
    </location>
</feature>
<keyword evidence="6" id="KW-1185">Reference proteome</keyword>
<dbReference type="Pfam" id="PF00425">
    <property type="entry name" value="Chorismate_bind"/>
    <property type="match status" value="1"/>
</dbReference>
<evidence type="ECO:0000259" key="4">
    <source>
        <dbReference type="Pfam" id="PF04715"/>
    </source>
</evidence>
<dbReference type="InterPro" id="IPR015890">
    <property type="entry name" value="Chorismate_C"/>
</dbReference>
<evidence type="ECO:0000313" key="6">
    <source>
        <dbReference type="Proteomes" id="UP000295030"/>
    </source>
</evidence>
<dbReference type="PRINTS" id="PR00095">
    <property type="entry name" value="ANTSNTHASEI"/>
</dbReference>
<name>A0A4R1I7L6_ANCAQ</name>
<dbReference type="Proteomes" id="UP000295030">
    <property type="component" value="Unassembled WGS sequence"/>
</dbReference>
<dbReference type="InterPro" id="IPR006805">
    <property type="entry name" value="Anth_synth_I_N"/>
</dbReference>
<evidence type="ECO:0000256" key="2">
    <source>
        <dbReference type="ARBA" id="ARBA00022679"/>
    </source>
</evidence>
<reference evidence="5 6" key="1">
    <citation type="submission" date="2019-03" db="EMBL/GenBank/DDBJ databases">
        <title>Genomic Encyclopedia of Type Strains, Phase IV (KMG-IV): sequencing the most valuable type-strain genomes for metagenomic binning, comparative biology and taxonomic classification.</title>
        <authorList>
            <person name="Goeker M."/>
        </authorList>
    </citation>
    <scope>NUCLEOTIDE SEQUENCE [LARGE SCALE GENOMIC DNA]</scope>
    <source>
        <strain evidence="5 6">DSM 101</strain>
    </source>
</reference>